<dbReference type="Proteomes" id="UP001489004">
    <property type="component" value="Unassembled WGS sequence"/>
</dbReference>
<dbReference type="InterPro" id="IPR052596">
    <property type="entry name" value="AMBRA1_autophagy"/>
</dbReference>
<dbReference type="Gene3D" id="2.130.10.10">
    <property type="entry name" value="YVTN repeat-like/Quinoprotein amine dehydrogenase"/>
    <property type="match status" value="1"/>
</dbReference>
<dbReference type="GO" id="GO:0080008">
    <property type="term" value="C:Cul4-RING E3 ubiquitin ligase complex"/>
    <property type="evidence" value="ECO:0007669"/>
    <property type="project" value="TreeGrafter"/>
</dbReference>
<dbReference type="AlphaFoldDB" id="A0AAW1P6C7"/>
<reference evidence="1 2" key="1">
    <citation type="journal article" date="2024" name="Nat. Commun.">
        <title>Phylogenomics reveals the evolutionary origins of lichenization in chlorophyte algae.</title>
        <authorList>
            <person name="Puginier C."/>
            <person name="Libourel C."/>
            <person name="Otte J."/>
            <person name="Skaloud P."/>
            <person name="Haon M."/>
            <person name="Grisel S."/>
            <person name="Petersen M."/>
            <person name="Berrin J.G."/>
            <person name="Delaux P.M."/>
            <person name="Dal Grande F."/>
            <person name="Keller J."/>
        </authorList>
    </citation>
    <scope>NUCLEOTIDE SEQUENCE [LARGE SCALE GENOMIC DNA]</scope>
    <source>
        <strain evidence="1 2">SAG 2043</strain>
    </source>
</reference>
<accession>A0AAW1P6C7</accession>
<dbReference type="GO" id="GO:0000045">
    <property type="term" value="P:autophagosome assembly"/>
    <property type="evidence" value="ECO:0007669"/>
    <property type="project" value="TreeGrafter"/>
</dbReference>
<dbReference type="InterPro" id="IPR015943">
    <property type="entry name" value="WD40/YVTN_repeat-like_dom_sf"/>
</dbReference>
<dbReference type="PANTHER" id="PTHR22874:SF1">
    <property type="entry name" value="ACTIVATING MOLECULE IN BECN1-REGULATED AUTOPHAGY PROTEIN 1"/>
    <property type="match status" value="1"/>
</dbReference>
<dbReference type="SUPFAM" id="SSF50978">
    <property type="entry name" value="WD40 repeat-like"/>
    <property type="match status" value="1"/>
</dbReference>
<protein>
    <submittedName>
        <fullName evidence="1">Uncharacterized protein</fullName>
    </submittedName>
</protein>
<dbReference type="EMBL" id="JALJOR010000014">
    <property type="protein sequence ID" value="KAK9806171.1"/>
    <property type="molecule type" value="Genomic_DNA"/>
</dbReference>
<dbReference type="GO" id="GO:0000423">
    <property type="term" value="P:mitophagy"/>
    <property type="evidence" value="ECO:0007669"/>
    <property type="project" value="TreeGrafter"/>
</dbReference>
<dbReference type="PANTHER" id="PTHR22874">
    <property type="entry name" value="ACTIVATING MOLECULE IN BECN1-REGULATED AUTOPHAGY PROTEIN 1"/>
    <property type="match status" value="1"/>
</dbReference>
<proteinExistence type="predicted"/>
<keyword evidence="2" id="KW-1185">Reference proteome</keyword>
<sequence>MPALPPSMVNMGWEYPAHLLQPDMAALTPAGATQPGNAQQQASGTAAVAAAANQGAAAVVRMSAAAANIIGQEQPCRVKLRLWRYSLTTPVQALDFAALTITDAVLCSEMGVHFSPCGRFMAACVACQDQLSSTAPQPQSLHLPASSAVPTPNIVYEVRIYSVEQCTFGKVLHARRIQAAHCLTSVQFSPSSEHLLLAYGRRHISLLRSLVAEGGTIIPVHTILEVYRVADMSLVRVLPTAEDEVNAAAFHPFEGGGIAYGTKEGRLRILRHDRAPQPHPASPSLRSLEDELLEADSVVHVGASSDDDA</sequence>
<dbReference type="InterPro" id="IPR036322">
    <property type="entry name" value="WD40_repeat_dom_sf"/>
</dbReference>
<comment type="caution">
    <text evidence="1">The sequence shown here is derived from an EMBL/GenBank/DDBJ whole genome shotgun (WGS) entry which is preliminary data.</text>
</comment>
<name>A0AAW1P6C7_9CHLO</name>
<gene>
    <name evidence="1" type="ORF">WJX72_004148</name>
</gene>
<organism evidence="1 2">
    <name type="scientific">[Myrmecia] bisecta</name>
    <dbReference type="NCBI Taxonomy" id="41462"/>
    <lineage>
        <taxon>Eukaryota</taxon>
        <taxon>Viridiplantae</taxon>
        <taxon>Chlorophyta</taxon>
        <taxon>core chlorophytes</taxon>
        <taxon>Trebouxiophyceae</taxon>
        <taxon>Trebouxiales</taxon>
        <taxon>Trebouxiaceae</taxon>
        <taxon>Myrmecia</taxon>
    </lineage>
</organism>
<evidence type="ECO:0000313" key="1">
    <source>
        <dbReference type="EMBL" id="KAK9806171.1"/>
    </source>
</evidence>
<dbReference type="GO" id="GO:1990756">
    <property type="term" value="F:ubiquitin-like ligase-substrate adaptor activity"/>
    <property type="evidence" value="ECO:0007669"/>
    <property type="project" value="TreeGrafter"/>
</dbReference>
<evidence type="ECO:0000313" key="2">
    <source>
        <dbReference type="Proteomes" id="UP001489004"/>
    </source>
</evidence>